<sequence length="93" mass="10484">MKKRKDCGGDTSNTSTVTETTKKRAYKRKDRGGDTIGTPTTVVKKRKDCGGDTTSTTTVMEIKKKRPYRRKKSLPHDLIFEEILTKLPVPTLL</sequence>
<gene>
    <name evidence="2" type="ORF">MKW94_006867</name>
</gene>
<organism evidence="2 3">
    <name type="scientific">Papaver nudicaule</name>
    <name type="common">Iceland poppy</name>
    <dbReference type="NCBI Taxonomy" id="74823"/>
    <lineage>
        <taxon>Eukaryota</taxon>
        <taxon>Viridiplantae</taxon>
        <taxon>Streptophyta</taxon>
        <taxon>Embryophyta</taxon>
        <taxon>Tracheophyta</taxon>
        <taxon>Spermatophyta</taxon>
        <taxon>Magnoliopsida</taxon>
        <taxon>Ranunculales</taxon>
        <taxon>Papaveraceae</taxon>
        <taxon>Papaveroideae</taxon>
        <taxon>Papaver</taxon>
    </lineage>
</organism>
<feature type="region of interest" description="Disordered" evidence="1">
    <location>
        <begin position="1"/>
        <end position="54"/>
    </location>
</feature>
<dbReference type="Proteomes" id="UP001177140">
    <property type="component" value="Unassembled WGS sequence"/>
</dbReference>
<evidence type="ECO:0000313" key="2">
    <source>
        <dbReference type="EMBL" id="MCL7023169.1"/>
    </source>
</evidence>
<name>A0AA41RMS8_PAPNU</name>
<reference evidence="2" key="1">
    <citation type="submission" date="2022-03" db="EMBL/GenBank/DDBJ databases">
        <title>A functionally conserved STORR gene fusion in Papaver species that diverged 16.8 million years ago.</title>
        <authorList>
            <person name="Catania T."/>
        </authorList>
    </citation>
    <scope>NUCLEOTIDE SEQUENCE</scope>
    <source>
        <strain evidence="2">S-191538</strain>
    </source>
</reference>
<comment type="caution">
    <text evidence="2">The sequence shown here is derived from an EMBL/GenBank/DDBJ whole genome shotgun (WGS) entry which is preliminary data.</text>
</comment>
<evidence type="ECO:0000313" key="3">
    <source>
        <dbReference type="Proteomes" id="UP001177140"/>
    </source>
</evidence>
<feature type="non-terminal residue" evidence="2">
    <location>
        <position position="93"/>
    </location>
</feature>
<accession>A0AA41RMS8</accession>
<proteinExistence type="predicted"/>
<protein>
    <submittedName>
        <fullName evidence="2">Uncharacterized protein</fullName>
    </submittedName>
</protein>
<dbReference type="EMBL" id="JAJJMA010019242">
    <property type="protein sequence ID" value="MCL7023169.1"/>
    <property type="molecule type" value="Genomic_DNA"/>
</dbReference>
<keyword evidence="3" id="KW-1185">Reference proteome</keyword>
<dbReference type="AlphaFoldDB" id="A0AA41RMS8"/>
<evidence type="ECO:0000256" key="1">
    <source>
        <dbReference type="SAM" id="MobiDB-lite"/>
    </source>
</evidence>